<feature type="domain" description="PAS fold-3" evidence="1">
    <location>
        <begin position="34"/>
        <end position="111"/>
    </location>
</feature>
<protein>
    <submittedName>
        <fullName evidence="2">PAS fold-3</fullName>
    </submittedName>
</protein>
<reference evidence="2" key="1">
    <citation type="submission" date="2006-06" db="EMBL/GenBank/DDBJ databases">
        <title>Complete sequence of chromosome of Mycobacterium sp. MCS.</title>
        <authorList>
            <consortium name="US DOE Joint Genome Institute"/>
            <person name="Copeland A."/>
            <person name="Lucas S."/>
            <person name="Lapidus A."/>
            <person name="Barry K."/>
            <person name="Detter J.C."/>
            <person name="Glavina del Rio T."/>
            <person name="Hammon N."/>
            <person name="Israni S."/>
            <person name="Dalin E."/>
            <person name="Tice H."/>
            <person name="Pitluck S."/>
            <person name="Martinez M."/>
            <person name="Schmutz J."/>
            <person name="Larimer F."/>
            <person name="Land M."/>
            <person name="Hauser L."/>
            <person name="Kyrpides N."/>
            <person name="Kim E."/>
            <person name="Miller C.D."/>
            <person name="Hughes J.E."/>
            <person name="Anderson A.J."/>
            <person name="Sims R.C."/>
            <person name="Richardson P."/>
        </authorList>
    </citation>
    <scope>NUCLEOTIDE SEQUENCE [LARGE SCALE GENOMIC DNA]</scope>
    <source>
        <strain evidence="2">MCS</strain>
    </source>
</reference>
<gene>
    <name evidence="2" type="ordered locus">Mmcs_1618</name>
</gene>
<proteinExistence type="predicted"/>
<dbReference type="Pfam" id="PF08447">
    <property type="entry name" value="PAS_3"/>
    <property type="match status" value="1"/>
</dbReference>
<dbReference type="KEGG" id="mmc:Mmcs_1618"/>
<evidence type="ECO:0000313" key="2">
    <source>
        <dbReference type="EMBL" id="ABG07729.1"/>
    </source>
</evidence>
<dbReference type="SUPFAM" id="SSF55785">
    <property type="entry name" value="PYP-like sensor domain (PAS domain)"/>
    <property type="match status" value="1"/>
</dbReference>
<dbReference type="InterPro" id="IPR035965">
    <property type="entry name" value="PAS-like_dom_sf"/>
</dbReference>
<name>A0A5Q5BHP4_MYCSS</name>
<evidence type="ECO:0000259" key="1">
    <source>
        <dbReference type="Pfam" id="PF08447"/>
    </source>
</evidence>
<organism evidence="2">
    <name type="scientific">Mycobacterium sp. (strain MCS)</name>
    <dbReference type="NCBI Taxonomy" id="164756"/>
    <lineage>
        <taxon>Bacteria</taxon>
        <taxon>Bacillati</taxon>
        <taxon>Actinomycetota</taxon>
        <taxon>Actinomycetes</taxon>
        <taxon>Mycobacteriales</taxon>
        <taxon>Mycobacteriaceae</taxon>
        <taxon>Mycobacterium</taxon>
    </lineage>
</organism>
<sequence length="145" mass="16735">MGSFDQDGADCTGICRRKASTSGWWRFYFADERWQWSPEVERIYGYQARTARPTTELVLSHKHPDDYEHVAATLKDIRRLHNPFSTRHRIVTVQGDTRDVIVIGERLRKNCGNTIGFYIGVTPSPQSRAALVREAVAEFKDRRAH</sequence>
<dbReference type="AlphaFoldDB" id="A0A5Q5BHP4"/>
<dbReference type="EMBL" id="CP000384">
    <property type="protein sequence ID" value="ABG07729.1"/>
    <property type="molecule type" value="Genomic_DNA"/>
</dbReference>
<accession>A0A5Q5BHP4</accession>
<dbReference type="Gene3D" id="3.30.450.20">
    <property type="entry name" value="PAS domain"/>
    <property type="match status" value="1"/>
</dbReference>
<dbReference type="InterPro" id="IPR013655">
    <property type="entry name" value="PAS_fold_3"/>
</dbReference>